<dbReference type="AlphaFoldDB" id="A0A5J4QEV0"/>
<name>A0A5J4QEV0_9ZZZZ</name>
<evidence type="ECO:0000259" key="9">
    <source>
        <dbReference type="Pfam" id="PF03781"/>
    </source>
</evidence>
<keyword evidence="4" id="KW-0479">Metal-binding</keyword>
<dbReference type="GO" id="GO:0120147">
    <property type="term" value="F:formylglycine-generating oxidase activity"/>
    <property type="evidence" value="ECO:0007669"/>
    <property type="project" value="TreeGrafter"/>
</dbReference>
<comment type="caution">
    <text evidence="10">The sequence shown here is derived from an EMBL/GenBank/DDBJ whole genome shotgun (WGS) entry which is preliminary data.</text>
</comment>
<evidence type="ECO:0000256" key="6">
    <source>
        <dbReference type="ARBA" id="ARBA00023004"/>
    </source>
</evidence>
<evidence type="ECO:0000256" key="4">
    <source>
        <dbReference type="ARBA" id="ARBA00022723"/>
    </source>
</evidence>
<dbReference type="InterPro" id="IPR005126">
    <property type="entry name" value="NapC/NirT_cyt_c_N"/>
</dbReference>
<feature type="transmembrane region" description="Helical" evidence="7">
    <location>
        <begin position="21"/>
        <end position="39"/>
    </location>
</feature>
<dbReference type="PANTHER" id="PTHR23150">
    <property type="entry name" value="SULFATASE MODIFYING FACTOR 1, 2"/>
    <property type="match status" value="1"/>
</dbReference>
<dbReference type="Gene3D" id="1.10.3820.10">
    <property type="entry name" value="Di-heme elbow motif domain"/>
    <property type="match status" value="1"/>
</dbReference>
<keyword evidence="7" id="KW-0812">Transmembrane</keyword>
<keyword evidence="7" id="KW-0472">Membrane</keyword>
<feature type="domain" description="NapC/NirT cytochrome c N-terminal" evidence="8">
    <location>
        <begin position="22"/>
        <end position="184"/>
    </location>
</feature>
<evidence type="ECO:0000256" key="3">
    <source>
        <dbReference type="ARBA" id="ARBA00022617"/>
    </source>
</evidence>
<dbReference type="InterPro" id="IPR042095">
    <property type="entry name" value="SUMF_sf"/>
</dbReference>
<dbReference type="InterPro" id="IPR036280">
    <property type="entry name" value="Multihaem_cyt_sf"/>
</dbReference>
<feature type="domain" description="Sulfatase-modifying factor enzyme-like" evidence="9">
    <location>
        <begin position="232"/>
        <end position="484"/>
    </location>
</feature>
<dbReference type="EMBL" id="SNRY01003550">
    <property type="protein sequence ID" value="KAA6320566.1"/>
    <property type="molecule type" value="Genomic_DNA"/>
</dbReference>
<dbReference type="Pfam" id="PF03781">
    <property type="entry name" value="FGE-sulfatase"/>
    <property type="match status" value="1"/>
</dbReference>
<dbReference type="InterPro" id="IPR051043">
    <property type="entry name" value="Sulfatase_Mod_Factor_Kinase"/>
</dbReference>
<keyword evidence="6" id="KW-0408">Iron</keyword>
<comment type="subcellular location">
    <subcellularLocation>
        <location evidence="1">Cell envelope</location>
    </subcellularLocation>
</comment>
<dbReference type="GO" id="GO:0046872">
    <property type="term" value="F:metal ion binding"/>
    <property type="evidence" value="ECO:0007669"/>
    <property type="project" value="UniProtKB-KW"/>
</dbReference>
<accession>A0A5J4QEV0</accession>
<dbReference type="PANTHER" id="PTHR23150:SF19">
    <property type="entry name" value="FORMYLGLYCINE-GENERATING ENZYME"/>
    <property type="match status" value="1"/>
</dbReference>
<keyword evidence="5" id="KW-0249">Electron transport</keyword>
<reference evidence="10" key="1">
    <citation type="submission" date="2019-03" db="EMBL/GenBank/DDBJ databases">
        <title>Single cell metagenomics reveals metabolic interactions within the superorganism composed of flagellate Streblomastix strix and complex community of Bacteroidetes bacteria on its surface.</title>
        <authorList>
            <person name="Treitli S.C."/>
            <person name="Kolisko M."/>
            <person name="Husnik F."/>
            <person name="Keeling P."/>
            <person name="Hampl V."/>
        </authorList>
    </citation>
    <scope>NUCLEOTIDE SEQUENCE</scope>
    <source>
        <strain evidence="10">STM</strain>
    </source>
</reference>
<evidence type="ECO:0000256" key="5">
    <source>
        <dbReference type="ARBA" id="ARBA00022982"/>
    </source>
</evidence>
<keyword evidence="2" id="KW-0813">Transport</keyword>
<dbReference type="InterPro" id="IPR038266">
    <property type="entry name" value="NapC/NirT_cytc_sf"/>
</dbReference>
<dbReference type="InterPro" id="IPR016187">
    <property type="entry name" value="CTDL_fold"/>
</dbReference>
<keyword evidence="10" id="KW-0808">Transferase</keyword>
<evidence type="ECO:0000256" key="2">
    <source>
        <dbReference type="ARBA" id="ARBA00022448"/>
    </source>
</evidence>
<protein>
    <submittedName>
        <fullName evidence="10">Serine/threonine-protein kinase pkn1</fullName>
        <ecNumber evidence="10">2.7.11.1</ecNumber>
    </submittedName>
</protein>
<gene>
    <name evidence="10" type="ORF">EZS27_029676</name>
</gene>
<keyword evidence="10" id="KW-0418">Kinase</keyword>
<keyword evidence="7" id="KW-1133">Transmembrane helix</keyword>
<proteinExistence type="predicted"/>
<evidence type="ECO:0000256" key="1">
    <source>
        <dbReference type="ARBA" id="ARBA00004196"/>
    </source>
</evidence>
<dbReference type="InterPro" id="IPR005532">
    <property type="entry name" value="SUMF_dom"/>
</dbReference>
<organism evidence="10">
    <name type="scientific">termite gut metagenome</name>
    <dbReference type="NCBI Taxonomy" id="433724"/>
    <lineage>
        <taxon>unclassified sequences</taxon>
        <taxon>metagenomes</taxon>
        <taxon>organismal metagenomes</taxon>
    </lineage>
</organism>
<evidence type="ECO:0000259" key="8">
    <source>
        <dbReference type="Pfam" id="PF03264"/>
    </source>
</evidence>
<dbReference type="SUPFAM" id="SSF56436">
    <property type="entry name" value="C-type lectin-like"/>
    <property type="match status" value="1"/>
</dbReference>
<evidence type="ECO:0000313" key="10">
    <source>
        <dbReference type="EMBL" id="KAA6320566.1"/>
    </source>
</evidence>
<dbReference type="Gene3D" id="3.90.1580.10">
    <property type="entry name" value="paralog of FGE (formylglycine-generating enzyme)"/>
    <property type="match status" value="1"/>
</dbReference>
<dbReference type="GO" id="GO:0030313">
    <property type="term" value="C:cell envelope"/>
    <property type="evidence" value="ECO:0007669"/>
    <property type="project" value="UniProtKB-SubCell"/>
</dbReference>
<evidence type="ECO:0000256" key="7">
    <source>
        <dbReference type="SAM" id="Phobius"/>
    </source>
</evidence>
<dbReference type="EC" id="2.7.11.1" evidence="10"/>
<sequence length="522" mass="59427">MTFKTLQNIRTKGQRFFKKRSSFLLIGAIFGVTFAASMYKASVYFSTDQSCMMCHVHPHVEESWKQSKHVNNKSGTKVHCVDCHLPPVNNTWAHYTAKARLGIKDVWGYLVKDSADYDWESMSELDHAVTYIPNISCIECHQNLFPEGMTDDAVIAHLYYEENEKKLNLQCISCHLDAGHYNPNYAHSKLAIVSSSHRNEKRDSSSYFKTATVVTEFKDYTEQIPATPLSFKMVAIPGGSFNMGSGEKEAFHKEDESPVRNVTLSPFFMGETEITWDMYWEFYMHTMSEGRTPPEKVYANNSNPNVDAISGPTPPFGFPDQGWGSGDRPAITMTHYAAETFCQWLSKKTGKQYRLPTEAEWEYAARGGTETPYFFAGNPKKYSDNSFWRKFFAADTEVISSYVIYKKNSKNRTQEPSEVEANPFGLKNMAGNVMEYCADKYDAQAYTKSDKNVTNPLNSEGTEWVVRGGNYTSDAADLRSAARDYTTHDAWLKTDPQQPKSIWWYSDIRGIGFRVVCEMKSN</sequence>
<dbReference type="Pfam" id="PF03264">
    <property type="entry name" value="Cytochrom_NNT"/>
    <property type="match status" value="1"/>
</dbReference>
<dbReference type="SUPFAM" id="SSF48695">
    <property type="entry name" value="Multiheme cytochromes"/>
    <property type="match status" value="1"/>
</dbReference>
<dbReference type="GO" id="GO:0004674">
    <property type="term" value="F:protein serine/threonine kinase activity"/>
    <property type="evidence" value="ECO:0007669"/>
    <property type="project" value="UniProtKB-EC"/>
</dbReference>
<keyword evidence="3" id="KW-0349">Heme</keyword>